<dbReference type="AlphaFoldDB" id="A0A8T0A7T2"/>
<name>A0A8T0A7T2_SILME</name>
<dbReference type="SMART" id="SM00034">
    <property type="entry name" value="CLECT"/>
    <property type="match status" value="4"/>
</dbReference>
<feature type="signal peptide" evidence="2">
    <location>
        <begin position="1"/>
        <end position="20"/>
    </location>
</feature>
<dbReference type="InterPro" id="IPR001304">
    <property type="entry name" value="C-type_lectin-like"/>
</dbReference>
<evidence type="ECO:0000259" key="3">
    <source>
        <dbReference type="PROSITE" id="PS50041"/>
    </source>
</evidence>
<dbReference type="PANTHER" id="PTHR45784">
    <property type="entry name" value="C-TYPE LECTIN DOMAIN FAMILY 20 MEMBER A-RELATED"/>
    <property type="match status" value="1"/>
</dbReference>
<accession>A0A8T0A7T2</accession>
<organism evidence="4 5">
    <name type="scientific">Silurus meridionalis</name>
    <name type="common">Southern catfish</name>
    <name type="synonym">Silurus soldatovi meridionalis</name>
    <dbReference type="NCBI Taxonomy" id="175797"/>
    <lineage>
        <taxon>Eukaryota</taxon>
        <taxon>Metazoa</taxon>
        <taxon>Chordata</taxon>
        <taxon>Craniata</taxon>
        <taxon>Vertebrata</taxon>
        <taxon>Euteleostomi</taxon>
        <taxon>Actinopterygii</taxon>
        <taxon>Neopterygii</taxon>
        <taxon>Teleostei</taxon>
        <taxon>Ostariophysi</taxon>
        <taxon>Siluriformes</taxon>
        <taxon>Siluridae</taxon>
        <taxon>Silurus</taxon>
    </lineage>
</organism>
<sequence>MKLHLFMLLFITEVLPAIHAVSRKYHLILTAKTWTDARTYCRAMYNDLATLETPAEIVKIQNIAKSQNCASATWIGLYNDVNSWRWSMGNESLGSFKFWYSPNPDNWMATESCAAIDLYGWYDFSCKTLLTFICFDGNYTGTSRYIFINMQSTWSDAQSYCRQHHTDLASARNSTENSIVNSLAVFGGSWFGLFRDTWKWSDQTNFTSIPWIPGQPDNSLKQENCVLLLNGQAGDDLCSKILPFFCESEIFPIIPAVYRKYYLILNGKTWTDARTYCRSMYTDLATLETPAEIAQIQNIAKSQNSASTTWIGLYNDVNSWRWSMGNVSLGSFSNWYPPNPDNYLGKESCGAMVPAGWSDDQCETPLTFICFDESYTGTSSYIFINMQLTWSDAQSYCRPHHTDLASVRNSAENSIVKSLSVSGGSWFGLFRDTWKWSDQTNFNSIPWLAGQPDNSLKQENCVLFLNGVTADVLCSKIIPFFCETVITGKKQIARLKIKSNQDVDDPGVKVAILDKIRQMFSNKGNITVRWRQQSDGLVFKRIKGNRTTTTFC</sequence>
<comment type="caution">
    <text evidence="4">The sequence shown here is derived from an EMBL/GenBank/DDBJ whole genome shotgun (WGS) entry which is preliminary data.</text>
</comment>
<dbReference type="SUPFAM" id="SSF56436">
    <property type="entry name" value="C-type lectin-like"/>
    <property type="match status" value="4"/>
</dbReference>
<dbReference type="EMBL" id="JABFDY010000028">
    <property type="protein sequence ID" value="KAF7686994.1"/>
    <property type="molecule type" value="Genomic_DNA"/>
</dbReference>
<evidence type="ECO:0000256" key="2">
    <source>
        <dbReference type="SAM" id="SignalP"/>
    </source>
</evidence>
<keyword evidence="1" id="KW-1015">Disulfide bond</keyword>
<dbReference type="Proteomes" id="UP000606274">
    <property type="component" value="Unassembled WGS sequence"/>
</dbReference>
<proteinExistence type="predicted"/>
<evidence type="ECO:0000256" key="1">
    <source>
        <dbReference type="ARBA" id="ARBA00023157"/>
    </source>
</evidence>
<gene>
    <name evidence="4" type="ORF">HF521_015387</name>
</gene>
<keyword evidence="2" id="KW-0732">Signal</keyword>
<dbReference type="PANTHER" id="PTHR45784:SF3">
    <property type="entry name" value="C-TYPE LECTIN DOMAIN FAMILY 4 MEMBER K-LIKE-RELATED"/>
    <property type="match status" value="1"/>
</dbReference>
<evidence type="ECO:0000313" key="5">
    <source>
        <dbReference type="Proteomes" id="UP000606274"/>
    </source>
</evidence>
<dbReference type="PROSITE" id="PS50041">
    <property type="entry name" value="C_TYPE_LECTIN_2"/>
    <property type="match status" value="4"/>
</dbReference>
<feature type="chain" id="PRO_5035917688" description="C-type lectin domain-containing protein" evidence="2">
    <location>
        <begin position="21"/>
        <end position="552"/>
    </location>
</feature>
<feature type="domain" description="C-type lectin" evidence="3">
    <location>
        <begin position="140"/>
        <end position="247"/>
    </location>
</feature>
<evidence type="ECO:0000313" key="4">
    <source>
        <dbReference type="EMBL" id="KAF7686994.1"/>
    </source>
</evidence>
<feature type="domain" description="C-type lectin" evidence="3">
    <location>
        <begin position="261"/>
        <end position="371"/>
    </location>
</feature>
<dbReference type="Gene3D" id="3.10.100.10">
    <property type="entry name" value="Mannose-Binding Protein A, subunit A"/>
    <property type="match status" value="4"/>
</dbReference>
<dbReference type="PROSITE" id="PS00615">
    <property type="entry name" value="C_TYPE_LECTIN_1"/>
    <property type="match status" value="2"/>
</dbReference>
<feature type="domain" description="C-type lectin" evidence="3">
    <location>
        <begin position="376"/>
        <end position="483"/>
    </location>
</feature>
<dbReference type="InterPro" id="IPR016186">
    <property type="entry name" value="C-type_lectin-like/link_sf"/>
</dbReference>
<feature type="domain" description="C-type lectin" evidence="3">
    <location>
        <begin position="25"/>
        <end position="135"/>
    </location>
</feature>
<reference evidence="4" key="1">
    <citation type="submission" date="2020-08" db="EMBL/GenBank/DDBJ databases">
        <title>Chromosome-level assembly of Southern catfish (Silurus meridionalis) provides insights into visual adaptation to the nocturnal and benthic lifestyles.</title>
        <authorList>
            <person name="Zhang Y."/>
            <person name="Wang D."/>
            <person name="Peng Z."/>
        </authorList>
    </citation>
    <scope>NUCLEOTIDE SEQUENCE</scope>
    <source>
        <strain evidence="4">SWU-2019-XX</strain>
        <tissue evidence="4">Muscle</tissue>
    </source>
</reference>
<keyword evidence="5" id="KW-1185">Reference proteome</keyword>
<dbReference type="Pfam" id="PF00059">
    <property type="entry name" value="Lectin_C"/>
    <property type="match status" value="4"/>
</dbReference>
<dbReference type="InterPro" id="IPR018378">
    <property type="entry name" value="C-type_lectin_CS"/>
</dbReference>
<protein>
    <recommendedName>
        <fullName evidence="3">C-type lectin domain-containing protein</fullName>
    </recommendedName>
</protein>
<dbReference type="InterPro" id="IPR016187">
    <property type="entry name" value="CTDL_fold"/>
</dbReference>